<sequence>MGYPKIILSVLLMTLLLLAATGCVEPDGTSICVVDNQTNDAKDDQTNPSSQGEYAISRIIPKCYRRV</sequence>
<keyword evidence="2" id="KW-1185">Reference proteome</keyword>
<dbReference type="EMBL" id="CP133594">
    <property type="protein sequence ID" value="WMW22384.1"/>
    <property type="molecule type" value="Genomic_DNA"/>
</dbReference>
<dbReference type="KEGG" id="mmav:RE476_00785"/>
<accession>A0AA51YJP8</accession>
<dbReference type="GeneID" id="84228632"/>
<name>A0AA51YJP8_9EURY</name>
<dbReference type="PROSITE" id="PS51257">
    <property type="entry name" value="PROKAR_LIPOPROTEIN"/>
    <property type="match status" value="1"/>
</dbReference>
<proteinExistence type="predicted"/>
<evidence type="ECO:0000313" key="2">
    <source>
        <dbReference type="Proteomes" id="UP001183006"/>
    </source>
</evidence>
<dbReference type="RefSeq" id="WP_309308263.1">
    <property type="nucleotide sequence ID" value="NZ_CP133594.1"/>
</dbReference>
<dbReference type="AlphaFoldDB" id="A0AA51YJP8"/>
<protein>
    <submittedName>
        <fullName evidence="1">Uncharacterized protein</fullName>
    </submittedName>
</protein>
<gene>
    <name evidence="1" type="ORF">RE476_00785</name>
</gene>
<reference evidence="1" key="1">
    <citation type="submission" date="2023-08" db="EMBL/GenBank/DDBJ databases">
        <title>Methanolobus mangrovi sp. nov. and Methanolobus sediminis sp. nov, two novel methylotrophic methanogens isolated from mangrove sediments in China.</title>
        <authorList>
            <person name="Zhou J."/>
        </authorList>
    </citation>
    <scope>NUCLEOTIDE SEQUENCE</scope>
    <source>
        <strain evidence="1">FTZ2</strain>
    </source>
</reference>
<evidence type="ECO:0000313" key="1">
    <source>
        <dbReference type="EMBL" id="WMW22384.1"/>
    </source>
</evidence>
<organism evidence="1 2">
    <name type="scientific">Methanolobus mangrovi</name>
    <dbReference type="NCBI Taxonomy" id="3072977"/>
    <lineage>
        <taxon>Archaea</taxon>
        <taxon>Methanobacteriati</taxon>
        <taxon>Methanobacteriota</taxon>
        <taxon>Stenosarchaea group</taxon>
        <taxon>Methanomicrobia</taxon>
        <taxon>Methanosarcinales</taxon>
        <taxon>Methanosarcinaceae</taxon>
        <taxon>Methanolobus</taxon>
    </lineage>
</organism>
<dbReference type="Proteomes" id="UP001183006">
    <property type="component" value="Chromosome"/>
</dbReference>